<sequence>MVAAEIYSKVYDTKVLTTISVKMIDEDPEVRDFKVSILDQVNVKYGPEQAAELRNEKKYIELENRICDFSCLRLV</sequence>
<reference evidence="1 2" key="1">
    <citation type="journal article" date="2016" name="Sci. Rep.">
        <title>Penicillium arizonense, a new, genome sequenced fungal species, reveals a high chemical diversity in secreted metabolites.</title>
        <authorList>
            <person name="Grijseels S."/>
            <person name="Nielsen J.C."/>
            <person name="Randelovic M."/>
            <person name="Nielsen J."/>
            <person name="Nielsen K.F."/>
            <person name="Workman M."/>
            <person name="Frisvad J.C."/>
        </authorList>
    </citation>
    <scope>NUCLEOTIDE SEQUENCE [LARGE SCALE GENOMIC DNA]</scope>
    <source>
        <strain evidence="1 2">CBS 141311</strain>
    </source>
</reference>
<proteinExistence type="predicted"/>
<comment type="caution">
    <text evidence="1">The sequence shown here is derived from an EMBL/GenBank/DDBJ whole genome shotgun (WGS) entry which is preliminary data.</text>
</comment>
<dbReference type="EMBL" id="LXJU01000034">
    <property type="protein sequence ID" value="OGE47965.1"/>
    <property type="molecule type" value="Genomic_DNA"/>
</dbReference>
<protein>
    <submittedName>
        <fullName evidence="1">Uncharacterized protein</fullName>
    </submittedName>
</protein>
<gene>
    <name evidence="1" type="ORF">PENARI_c034G06324</name>
</gene>
<accession>A0A1F5L422</accession>
<organism evidence="1 2">
    <name type="scientific">Penicillium arizonense</name>
    <dbReference type="NCBI Taxonomy" id="1835702"/>
    <lineage>
        <taxon>Eukaryota</taxon>
        <taxon>Fungi</taxon>
        <taxon>Dikarya</taxon>
        <taxon>Ascomycota</taxon>
        <taxon>Pezizomycotina</taxon>
        <taxon>Eurotiomycetes</taxon>
        <taxon>Eurotiomycetidae</taxon>
        <taxon>Eurotiales</taxon>
        <taxon>Aspergillaceae</taxon>
        <taxon>Penicillium</taxon>
    </lineage>
</organism>
<keyword evidence="2" id="KW-1185">Reference proteome</keyword>
<dbReference type="Proteomes" id="UP000177622">
    <property type="component" value="Unassembled WGS sequence"/>
</dbReference>
<dbReference type="AlphaFoldDB" id="A0A1F5L422"/>
<evidence type="ECO:0000313" key="2">
    <source>
        <dbReference type="Proteomes" id="UP000177622"/>
    </source>
</evidence>
<evidence type="ECO:0000313" key="1">
    <source>
        <dbReference type="EMBL" id="OGE47965.1"/>
    </source>
</evidence>
<name>A0A1F5L422_PENAI</name>
<dbReference type="GeneID" id="34581452"/>
<dbReference type="RefSeq" id="XP_022483422.1">
    <property type="nucleotide sequence ID" value="XM_022636718.1"/>
</dbReference>